<dbReference type="EMBL" id="KN570703">
    <property type="protein sequence ID" value="KHJ83994.1"/>
    <property type="molecule type" value="Genomic_DNA"/>
</dbReference>
<evidence type="ECO:0000313" key="2">
    <source>
        <dbReference type="Proteomes" id="UP000053660"/>
    </source>
</evidence>
<gene>
    <name evidence="1" type="ORF">OESDEN_16298</name>
</gene>
<dbReference type="AlphaFoldDB" id="A0A0B1SGE4"/>
<feature type="non-terminal residue" evidence="1">
    <location>
        <position position="1"/>
    </location>
</feature>
<evidence type="ECO:0000313" key="1">
    <source>
        <dbReference type="EMBL" id="KHJ83994.1"/>
    </source>
</evidence>
<dbReference type="Proteomes" id="UP000053660">
    <property type="component" value="Unassembled WGS sequence"/>
</dbReference>
<dbReference type="Pfam" id="PF17641">
    <property type="entry name" value="ASPRs"/>
    <property type="match status" value="1"/>
</dbReference>
<sequence length="98" mass="11355">LANIWKTYILVVNSVFKKYQCELERLSCSIANSFYDFTDQLYGTGYYVLSKSSNKDLVDEKFEDWQAKLTNVTATRFGCNKYEDGGNSKVYVCVFRLV</sequence>
<dbReference type="InterPro" id="IPR035109">
    <property type="entry name" value="ASPR"/>
</dbReference>
<proteinExistence type="predicted"/>
<organism evidence="1 2">
    <name type="scientific">Oesophagostomum dentatum</name>
    <name type="common">Nodular worm</name>
    <dbReference type="NCBI Taxonomy" id="61180"/>
    <lineage>
        <taxon>Eukaryota</taxon>
        <taxon>Metazoa</taxon>
        <taxon>Ecdysozoa</taxon>
        <taxon>Nematoda</taxon>
        <taxon>Chromadorea</taxon>
        <taxon>Rhabditida</taxon>
        <taxon>Rhabditina</taxon>
        <taxon>Rhabditomorpha</taxon>
        <taxon>Strongyloidea</taxon>
        <taxon>Strongylidae</taxon>
        <taxon>Oesophagostomum</taxon>
    </lineage>
</organism>
<name>A0A0B1SGE4_OESDE</name>
<protein>
    <recommendedName>
        <fullName evidence="3">SCP domain-containing protein</fullName>
    </recommendedName>
</protein>
<evidence type="ECO:0008006" key="3">
    <source>
        <dbReference type="Google" id="ProtNLM"/>
    </source>
</evidence>
<accession>A0A0B1SGE4</accession>
<reference evidence="1 2" key="1">
    <citation type="submission" date="2014-03" db="EMBL/GenBank/DDBJ databases">
        <title>Draft genome of the hookworm Oesophagostomum dentatum.</title>
        <authorList>
            <person name="Mitreva M."/>
        </authorList>
    </citation>
    <scope>NUCLEOTIDE SEQUENCE [LARGE SCALE GENOMIC DNA]</scope>
    <source>
        <strain evidence="1 2">OD-Hann</strain>
    </source>
</reference>
<keyword evidence="2" id="KW-1185">Reference proteome</keyword>